<dbReference type="Gene3D" id="3.30.1540.10">
    <property type="entry name" value="formyl-coa transferase, domain 3"/>
    <property type="match status" value="1"/>
</dbReference>
<sequence length="398" mass="43147">MAGPLSHIRVLDLSRIMAGPWSGQILADLGADVIKVERTGEGDDTRKWGPPYLTGSDGKPTKESGYYLSVNRGKRSVEVDISTERGQAVIREIAKTSDIVLENFKSGTLDRYGLGHEHLKAENPRVIYASITGFGTTGPKREDVAYDFMIQAMGGLMSVTGERDDLPGGGPQKVGIPIIDIMTGMYTTIAVLAALANRDQTGKGDYIDVSMLDVSVAMLANQAMNFLVSGKTPKRGGNRHPNIQPQDVFAVADGHIVLAVGNDEQFRRFATVLGAPEWADDERFSTNAARVTNLSTLHPMICERFAQKPLQHWLAELGAAKVPCGPINTIPMVFDEPQVQHREMLRELPHPLAGSVKQVVSPMRFTEAPLSFDLPPPLLGQHTDEILASLGLTDGATT</sequence>
<evidence type="ECO:0000256" key="1">
    <source>
        <dbReference type="ARBA" id="ARBA00022679"/>
    </source>
</evidence>
<keyword evidence="4" id="KW-1185">Reference proteome</keyword>
<dbReference type="GO" id="GO:0008410">
    <property type="term" value="F:CoA-transferase activity"/>
    <property type="evidence" value="ECO:0007669"/>
    <property type="project" value="TreeGrafter"/>
</dbReference>
<dbReference type="Pfam" id="PF02515">
    <property type="entry name" value="CoA_transf_3"/>
    <property type="match status" value="1"/>
</dbReference>
<dbReference type="PANTHER" id="PTHR48207">
    <property type="entry name" value="SUCCINATE--HYDROXYMETHYLGLUTARATE COA-TRANSFERASE"/>
    <property type="match status" value="1"/>
</dbReference>
<gene>
    <name evidence="3" type="ORF">G6N74_08660</name>
</gene>
<feature type="region of interest" description="Disordered" evidence="2">
    <location>
        <begin position="41"/>
        <end position="60"/>
    </location>
</feature>
<proteinExistence type="predicted"/>
<name>A0A7C9R6A2_9HYPH</name>
<dbReference type="PANTHER" id="PTHR48207:SF3">
    <property type="entry name" value="SUCCINATE--HYDROXYMETHYLGLUTARATE COA-TRANSFERASE"/>
    <property type="match status" value="1"/>
</dbReference>
<organism evidence="3 4">
    <name type="scientific">Mesorhizobium zhangyense</name>
    <dbReference type="NCBI Taxonomy" id="1776730"/>
    <lineage>
        <taxon>Bacteria</taxon>
        <taxon>Pseudomonadati</taxon>
        <taxon>Pseudomonadota</taxon>
        <taxon>Alphaproteobacteria</taxon>
        <taxon>Hyphomicrobiales</taxon>
        <taxon>Phyllobacteriaceae</taxon>
        <taxon>Mesorhizobium</taxon>
    </lineage>
</organism>
<comment type="caution">
    <text evidence="3">The sequence shown here is derived from an EMBL/GenBank/DDBJ whole genome shotgun (WGS) entry which is preliminary data.</text>
</comment>
<dbReference type="InterPro" id="IPR044855">
    <property type="entry name" value="CoA-Trfase_III_dom3_sf"/>
</dbReference>
<accession>A0A7C9R6A2</accession>
<evidence type="ECO:0000313" key="3">
    <source>
        <dbReference type="EMBL" id="NGN41134.1"/>
    </source>
</evidence>
<evidence type="ECO:0000313" key="4">
    <source>
        <dbReference type="Proteomes" id="UP000481252"/>
    </source>
</evidence>
<evidence type="ECO:0000256" key="2">
    <source>
        <dbReference type="SAM" id="MobiDB-lite"/>
    </source>
</evidence>
<protein>
    <submittedName>
        <fullName evidence="3">CoA transferase</fullName>
    </submittedName>
</protein>
<dbReference type="AlphaFoldDB" id="A0A7C9R6A2"/>
<dbReference type="RefSeq" id="WP_165116352.1">
    <property type="nucleotide sequence ID" value="NZ_JAAKZG010000003.1"/>
</dbReference>
<dbReference type="InterPro" id="IPR023606">
    <property type="entry name" value="CoA-Trfase_III_dom_1_sf"/>
</dbReference>
<dbReference type="InterPro" id="IPR050483">
    <property type="entry name" value="CoA-transferase_III_domain"/>
</dbReference>
<keyword evidence="1 3" id="KW-0808">Transferase</keyword>
<reference evidence="3 4" key="1">
    <citation type="submission" date="2020-02" db="EMBL/GenBank/DDBJ databases">
        <title>Genome sequence of the type strain CGMCC 1.15528 of Mesorhizobium zhangyense.</title>
        <authorList>
            <person name="Gao J."/>
            <person name="Sun J."/>
        </authorList>
    </citation>
    <scope>NUCLEOTIDE SEQUENCE [LARGE SCALE GENOMIC DNA]</scope>
    <source>
        <strain evidence="3 4">CGMCC 1.15528</strain>
    </source>
</reference>
<dbReference type="Proteomes" id="UP000481252">
    <property type="component" value="Unassembled WGS sequence"/>
</dbReference>
<dbReference type="Gene3D" id="3.40.50.10540">
    <property type="entry name" value="Crotonobetainyl-coa:carnitine coa-transferase, domain 1"/>
    <property type="match status" value="1"/>
</dbReference>
<dbReference type="SUPFAM" id="SSF89796">
    <property type="entry name" value="CoA-transferase family III (CaiB/BaiF)"/>
    <property type="match status" value="1"/>
</dbReference>
<dbReference type="EMBL" id="JAAKZG010000003">
    <property type="protein sequence ID" value="NGN41134.1"/>
    <property type="molecule type" value="Genomic_DNA"/>
</dbReference>
<dbReference type="InterPro" id="IPR003673">
    <property type="entry name" value="CoA-Trfase_fam_III"/>
</dbReference>